<dbReference type="RefSeq" id="WP_135878272.1">
    <property type="nucleotide sequence ID" value="NZ_SRSO01000026.1"/>
</dbReference>
<evidence type="ECO:0000313" key="3">
    <source>
        <dbReference type="EMBL" id="TGV01201.1"/>
    </source>
</evidence>
<gene>
    <name evidence="3" type="ORF">EM932_16310</name>
</gene>
<evidence type="ECO:0000313" key="4">
    <source>
        <dbReference type="Proteomes" id="UP000307602"/>
    </source>
</evidence>
<feature type="domain" description="GFO/IDH/MocA-like oxidoreductase" evidence="2">
    <location>
        <begin position="231"/>
        <end position="332"/>
    </location>
</feature>
<dbReference type="InterPro" id="IPR036291">
    <property type="entry name" value="NAD(P)-bd_dom_sf"/>
</dbReference>
<accession>A0A4S1DT69</accession>
<dbReference type="SUPFAM" id="SSF51735">
    <property type="entry name" value="NAD(P)-binding Rossmann-fold domains"/>
    <property type="match status" value="1"/>
</dbReference>
<organism evidence="3 4">
    <name type="scientific">Flavivirga rizhaonensis</name>
    <dbReference type="NCBI Taxonomy" id="2559571"/>
    <lineage>
        <taxon>Bacteria</taxon>
        <taxon>Pseudomonadati</taxon>
        <taxon>Bacteroidota</taxon>
        <taxon>Flavobacteriia</taxon>
        <taxon>Flavobacteriales</taxon>
        <taxon>Flavobacteriaceae</taxon>
        <taxon>Flavivirga</taxon>
    </lineage>
</organism>
<sequence length="445" mass="50214">MSSNRRDFIKKATIGAVGVAFTGGLTGVSAQSYSRILGANDHIGCAVIGVRSRAKAHIIAIHQDLNAKILYNCDVDDTILEKHNVWCKENIGYIPKVEKDFRKVLEDKAVDAVFIATPEHWHAPMAILAMQAGKHVYVEKPCSHNPYENDLLVAAQKKYGKKVQMGNQQRSAQTSMNAIKDIRAGIIGNVYKGEAYYSNNRGSIGIGNKIDIPKTLDWELWQGPAPRKDYKDNIHPYNWHWFRSWGTGEIHNNGTHEIDICRWALGVNLPESITSFGGKYTYKDDWEFVDNQQVTYKFENDKFITWTGHSRGIMKPKRAGRGATIYGSKGSIQLDRNFYKLFDLQGNPIKEELEKSASATTNTRGIGGLDVYHVDNFFDAIRKDKNLNSDIQDASISTMLCHLGNMAQDAGETLKIDSKTGKVLNNDKVMKHWKREYQEGWEPKL</sequence>
<dbReference type="Gene3D" id="3.30.360.10">
    <property type="entry name" value="Dihydrodipicolinate Reductase, domain 2"/>
    <property type="match status" value="1"/>
</dbReference>
<name>A0A4S1DT69_9FLAO</name>
<reference evidence="3 4" key="1">
    <citation type="submission" date="2019-04" db="EMBL/GenBank/DDBJ databases">
        <authorList>
            <person name="Liu A."/>
        </authorList>
    </citation>
    <scope>NUCLEOTIDE SEQUENCE [LARGE SCALE GENOMIC DNA]</scope>
    <source>
        <strain evidence="3 4">RZ03</strain>
    </source>
</reference>
<dbReference type="Pfam" id="PF01408">
    <property type="entry name" value="GFO_IDH_MocA"/>
    <property type="match status" value="1"/>
</dbReference>
<keyword evidence="4" id="KW-1185">Reference proteome</keyword>
<evidence type="ECO:0000259" key="2">
    <source>
        <dbReference type="Pfam" id="PF22725"/>
    </source>
</evidence>
<dbReference type="NCBIfam" id="TIGR01409">
    <property type="entry name" value="TAT_signal_seq"/>
    <property type="match status" value="1"/>
</dbReference>
<dbReference type="SUPFAM" id="SSF55347">
    <property type="entry name" value="Glyceraldehyde-3-phosphate dehydrogenase-like, C-terminal domain"/>
    <property type="match status" value="1"/>
</dbReference>
<feature type="domain" description="Gfo/Idh/MocA-like oxidoreductase N-terminal" evidence="1">
    <location>
        <begin position="44"/>
        <end position="166"/>
    </location>
</feature>
<comment type="caution">
    <text evidence="3">The sequence shown here is derived from an EMBL/GenBank/DDBJ whole genome shotgun (WGS) entry which is preliminary data.</text>
</comment>
<dbReference type="Pfam" id="PF22725">
    <property type="entry name" value="GFO_IDH_MocA_C3"/>
    <property type="match status" value="1"/>
</dbReference>
<dbReference type="PANTHER" id="PTHR43818">
    <property type="entry name" value="BCDNA.GH03377"/>
    <property type="match status" value="1"/>
</dbReference>
<dbReference type="InterPro" id="IPR019546">
    <property type="entry name" value="TAT_signal_bac_arc"/>
</dbReference>
<dbReference type="EMBL" id="SRSO01000026">
    <property type="protein sequence ID" value="TGV01201.1"/>
    <property type="molecule type" value="Genomic_DNA"/>
</dbReference>
<dbReference type="GO" id="GO:0000166">
    <property type="term" value="F:nucleotide binding"/>
    <property type="evidence" value="ECO:0007669"/>
    <property type="project" value="InterPro"/>
</dbReference>
<dbReference type="PANTHER" id="PTHR43818:SF5">
    <property type="entry name" value="OXIDOREDUCTASE FAMILY PROTEIN"/>
    <property type="match status" value="1"/>
</dbReference>
<dbReference type="InterPro" id="IPR050463">
    <property type="entry name" value="Gfo/Idh/MocA_oxidrdct_glycsds"/>
</dbReference>
<dbReference type="AlphaFoldDB" id="A0A4S1DT69"/>
<protein>
    <submittedName>
        <fullName evidence="3">Twin-arginine translocation signal domain-containing protein</fullName>
    </submittedName>
</protein>
<dbReference type="InterPro" id="IPR055170">
    <property type="entry name" value="GFO_IDH_MocA-like_dom"/>
</dbReference>
<dbReference type="InterPro" id="IPR006311">
    <property type="entry name" value="TAT_signal"/>
</dbReference>
<dbReference type="PROSITE" id="PS51318">
    <property type="entry name" value="TAT"/>
    <property type="match status" value="1"/>
</dbReference>
<dbReference type="OrthoDB" id="726883at2"/>
<dbReference type="Proteomes" id="UP000307602">
    <property type="component" value="Unassembled WGS sequence"/>
</dbReference>
<evidence type="ECO:0000259" key="1">
    <source>
        <dbReference type="Pfam" id="PF01408"/>
    </source>
</evidence>
<dbReference type="Gene3D" id="3.40.50.720">
    <property type="entry name" value="NAD(P)-binding Rossmann-like Domain"/>
    <property type="match status" value="1"/>
</dbReference>
<proteinExistence type="predicted"/>
<dbReference type="InterPro" id="IPR000683">
    <property type="entry name" value="Gfo/Idh/MocA-like_OxRdtase_N"/>
</dbReference>